<evidence type="ECO:0000256" key="3">
    <source>
        <dbReference type="ARBA" id="ARBA00022771"/>
    </source>
</evidence>
<gene>
    <name evidence="8" type="ORF">Ocin01_15332</name>
</gene>
<dbReference type="PANTHER" id="PTHR24379">
    <property type="entry name" value="KRAB AND ZINC FINGER DOMAIN-CONTAINING"/>
    <property type="match status" value="1"/>
</dbReference>
<dbReference type="GO" id="GO:0005634">
    <property type="term" value="C:nucleus"/>
    <property type="evidence" value="ECO:0007669"/>
    <property type="project" value="UniProtKB-ARBA"/>
</dbReference>
<feature type="domain" description="C2H2-type" evidence="7">
    <location>
        <begin position="653"/>
        <end position="681"/>
    </location>
</feature>
<sequence>MTTTKCFSSHCIFCTSQCSPSFTIINGKPVKLKSENGTQSQSFLSSNFELGAPDDSSIETHLKVIFILRKILNIGETTCSNFLGKCEGQFHPGLWISVCSSCDQLVGEFWEKLKEIGRLERRLKEIKSQLTGFVQDTQAFKGDATREDHVWNEIREVVVAGLGEAKASEKAEHFTFDEVDSIDDVSIPSPLQDNDPDFNLEMPNEEEMEDSNLYAPPSTEDNKTSTKPKRGRPPKPENVTNSSPKKMGKKLCYFKCPDCGDLSGNMVRFRQHQQLHKNGTGVTCAECGWLTQKLSSHMASWHSQTQTGNIIEKLANRIIKEVKTSNGERVPVPENAFESIRRPNGKRKLRCTLCPAAYTHLFRIRNHLEVHSSGNGIACEVCGWVMKPEKMSWHVGKVHGSKSKEVKKNPYKYPKKNYRFDCNDCPAYYTRLADLQNHKKLHNTGKGIVCMECGWLVQKLAQHKGKHHPKNSEGLKIKRKVESLENVRVSEEIPYYCSHCQMIYPTINKLITHVNSYHAAEGLLSCDSCESQFESTQLLKLHKKREHGEETEANEEDDCVQKCQFCDEVFESKMKKDFHVAKTHSDRLLFCVPCNLSFKGFGDFQRHMQTSRAHANQKRFACELCGKAYTENYALNCHMQATHYEFLGFEPPHKCSECGKVMANKGSLDDHMRSMHTKQFKFTCEYCAKGFNNRGRLVEHVTKKHQN</sequence>
<organism evidence="8 9">
    <name type="scientific">Orchesella cincta</name>
    <name type="common">Springtail</name>
    <name type="synonym">Podura cincta</name>
    <dbReference type="NCBI Taxonomy" id="48709"/>
    <lineage>
        <taxon>Eukaryota</taxon>
        <taxon>Metazoa</taxon>
        <taxon>Ecdysozoa</taxon>
        <taxon>Arthropoda</taxon>
        <taxon>Hexapoda</taxon>
        <taxon>Collembola</taxon>
        <taxon>Entomobryomorpha</taxon>
        <taxon>Entomobryoidea</taxon>
        <taxon>Orchesellidae</taxon>
        <taxon>Orchesellinae</taxon>
        <taxon>Orchesella</taxon>
    </lineage>
</organism>
<comment type="caution">
    <text evidence="8">The sequence shown here is derived from an EMBL/GenBank/DDBJ whole genome shotgun (WGS) entry which is preliminary data.</text>
</comment>
<evidence type="ECO:0000313" key="8">
    <source>
        <dbReference type="EMBL" id="ODM91349.1"/>
    </source>
</evidence>
<feature type="compositionally biased region" description="Acidic residues" evidence="6">
    <location>
        <begin position="194"/>
        <end position="210"/>
    </location>
</feature>
<dbReference type="InterPro" id="IPR036236">
    <property type="entry name" value="Znf_C2H2_sf"/>
</dbReference>
<keyword evidence="4" id="KW-0862">Zinc</keyword>
<dbReference type="Proteomes" id="UP000094527">
    <property type="component" value="Unassembled WGS sequence"/>
</dbReference>
<keyword evidence="2" id="KW-0677">Repeat</keyword>
<dbReference type="PANTHER" id="PTHR24379:SF121">
    <property type="entry name" value="C2H2-TYPE DOMAIN-CONTAINING PROTEIN"/>
    <property type="match status" value="1"/>
</dbReference>
<dbReference type="OrthoDB" id="3565419at2759"/>
<dbReference type="GO" id="GO:0008270">
    <property type="term" value="F:zinc ion binding"/>
    <property type="evidence" value="ECO:0007669"/>
    <property type="project" value="UniProtKB-KW"/>
</dbReference>
<accession>A0A1D2MEC3</accession>
<dbReference type="InterPro" id="IPR013087">
    <property type="entry name" value="Znf_C2H2_type"/>
</dbReference>
<evidence type="ECO:0000256" key="4">
    <source>
        <dbReference type="ARBA" id="ARBA00022833"/>
    </source>
</evidence>
<keyword evidence="3 5" id="KW-0863">Zinc-finger</keyword>
<feature type="domain" description="C2H2-type" evidence="7">
    <location>
        <begin position="420"/>
        <end position="447"/>
    </location>
</feature>
<feature type="domain" description="C2H2-type" evidence="7">
    <location>
        <begin position="682"/>
        <end position="707"/>
    </location>
</feature>
<dbReference type="STRING" id="48709.A0A1D2MEC3"/>
<dbReference type="FunFam" id="3.30.160.60:FF:000446">
    <property type="entry name" value="Zinc finger protein"/>
    <property type="match status" value="1"/>
</dbReference>
<dbReference type="SUPFAM" id="SSF57667">
    <property type="entry name" value="beta-beta-alpha zinc fingers"/>
    <property type="match status" value="5"/>
</dbReference>
<dbReference type="SMART" id="SM00355">
    <property type="entry name" value="ZnF_C2H2"/>
    <property type="match status" value="12"/>
</dbReference>
<evidence type="ECO:0000259" key="7">
    <source>
        <dbReference type="PROSITE" id="PS50157"/>
    </source>
</evidence>
<dbReference type="Gene3D" id="3.30.160.60">
    <property type="entry name" value="Classic Zinc Finger"/>
    <property type="match status" value="4"/>
</dbReference>
<feature type="domain" description="C2H2-type" evidence="7">
    <location>
        <begin position="620"/>
        <end position="643"/>
    </location>
</feature>
<evidence type="ECO:0000256" key="2">
    <source>
        <dbReference type="ARBA" id="ARBA00022737"/>
    </source>
</evidence>
<dbReference type="AlphaFoldDB" id="A0A1D2MEC3"/>
<evidence type="ECO:0000256" key="1">
    <source>
        <dbReference type="ARBA" id="ARBA00022723"/>
    </source>
</evidence>
<dbReference type="PROSITE" id="PS00028">
    <property type="entry name" value="ZINC_FINGER_C2H2_1"/>
    <property type="match status" value="7"/>
</dbReference>
<keyword evidence="9" id="KW-1185">Reference proteome</keyword>
<dbReference type="Pfam" id="PF00096">
    <property type="entry name" value="zf-C2H2"/>
    <property type="match status" value="1"/>
</dbReference>
<keyword evidence="1" id="KW-0479">Metal-binding</keyword>
<protein>
    <submittedName>
        <fullName evidence="8">Putative zinc finger protein</fullName>
    </submittedName>
</protein>
<reference evidence="8 9" key="1">
    <citation type="journal article" date="2016" name="Genome Biol. Evol.">
        <title>Gene Family Evolution Reflects Adaptation to Soil Environmental Stressors in the Genome of the Collembolan Orchesella cincta.</title>
        <authorList>
            <person name="Faddeeva-Vakhrusheva A."/>
            <person name="Derks M.F."/>
            <person name="Anvar S.Y."/>
            <person name="Agamennone V."/>
            <person name="Suring W."/>
            <person name="Smit S."/>
            <person name="van Straalen N.M."/>
            <person name="Roelofs D."/>
        </authorList>
    </citation>
    <scope>NUCLEOTIDE SEQUENCE [LARGE SCALE GENOMIC DNA]</scope>
    <source>
        <tissue evidence="8">Mixed pool</tissue>
    </source>
</reference>
<evidence type="ECO:0000256" key="6">
    <source>
        <dbReference type="SAM" id="MobiDB-lite"/>
    </source>
</evidence>
<dbReference type="EMBL" id="LJIJ01001586">
    <property type="protein sequence ID" value="ODM91349.1"/>
    <property type="molecule type" value="Genomic_DNA"/>
</dbReference>
<evidence type="ECO:0000256" key="5">
    <source>
        <dbReference type="PROSITE-ProRule" id="PRU00042"/>
    </source>
</evidence>
<dbReference type="PROSITE" id="PS50157">
    <property type="entry name" value="ZINC_FINGER_C2H2_2"/>
    <property type="match status" value="5"/>
</dbReference>
<proteinExistence type="predicted"/>
<evidence type="ECO:0000313" key="9">
    <source>
        <dbReference type="Proteomes" id="UP000094527"/>
    </source>
</evidence>
<name>A0A1D2MEC3_ORCCI</name>
<feature type="domain" description="C2H2-type" evidence="7">
    <location>
        <begin position="524"/>
        <end position="552"/>
    </location>
</feature>
<feature type="region of interest" description="Disordered" evidence="6">
    <location>
        <begin position="184"/>
        <end position="244"/>
    </location>
</feature>